<name>A0AAV1ZIP5_9ARAC</name>
<organism evidence="1 2">
    <name type="scientific">Larinioides sclopetarius</name>
    <dbReference type="NCBI Taxonomy" id="280406"/>
    <lineage>
        <taxon>Eukaryota</taxon>
        <taxon>Metazoa</taxon>
        <taxon>Ecdysozoa</taxon>
        <taxon>Arthropoda</taxon>
        <taxon>Chelicerata</taxon>
        <taxon>Arachnida</taxon>
        <taxon>Araneae</taxon>
        <taxon>Araneomorphae</taxon>
        <taxon>Entelegynae</taxon>
        <taxon>Araneoidea</taxon>
        <taxon>Araneidae</taxon>
        <taxon>Larinioides</taxon>
    </lineage>
</organism>
<evidence type="ECO:0000313" key="1">
    <source>
        <dbReference type="EMBL" id="CAL1271405.1"/>
    </source>
</evidence>
<dbReference type="AlphaFoldDB" id="A0AAV1ZIP5"/>
<proteinExistence type="predicted"/>
<reference evidence="1 2" key="1">
    <citation type="submission" date="2024-04" db="EMBL/GenBank/DDBJ databases">
        <authorList>
            <person name="Rising A."/>
            <person name="Reimegard J."/>
            <person name="Sonavane S."/>
            <person name="Akerstrom W."/>
            <person name="Nylinder S."/>
            <person name="Hedman E."/>
            <person name="Kallberg Y."/>
        </authorList>
    </citation>
    <scope>NUCLEOTIDE SEQUENCE [LARGE SCALE GENOMIC DNA]</scope>
</reference>
<feature type="non-terminal residue" evidence="1">
    <location>
        <position position="1"/>
    </location>
</feature>
<protein>
    <submittedName>
        <fullName evidence="1">Uncharacterized protein</fullName>
    </submittedName>
</protein>
<sequence length="78" mass="9237">RLTSFQLQQRILFKHCGLFAGGKVNGCLASFSRQRNSFASERVLMNRRRRRFRKLAAEDLILERQETEEQKFPSFLCN</sequence>
<dbReference type="EMBL" id="CAXIEN010000054">
    <property type="protein sequence ID" value="CAL1271405.1"/>
    <property type="molecule type" value="Genomic_DNA"/>
</dbReference>
<accession>A0AAV1ZIP5</accession>
<feature type="non-terminal residue" evidence="1">
    <location>
        <position position="78"/>
    </location>
</feature>
<gene>
    <name evidence="1" type="ORF">LARSCL_LOCUS5808</name>
</gene>
<comment type="caution">
    <text evidence="1">The sequence shown here is derived from an EMBL/GenBank/DDBJ whole genome shotgun (WGS) entry which is preliminary data.</text>
</comment>
<evidence type="ECO:0000313" key="2">
    <source>
        <dbReference type="Proteomes" id="UP001497382"/>
    </source>
</evidence>
<keyword evidence="2" id="KW-1185">Reference proteome</keyword>
<dbReference type="Proteomes" id="UP001497382">
    <property type="component" value="Unassembled WGS sequence"/>
</dbReference>